<dbReference type="Proteomes" id="UP000272193">
    <property type="component" value="Unassembled WGS sequence"/>
</dbReference>
<keyword evidence="3" id="KW-1185">Reference proteome</keyword>
<feature type="compositionally biased region" description="Polar residues" evidence="1">
    <location>
        <begin position="10"/>
        <end position="21"/>
    </location>
</feature>
<dbReference type="AlphaFoldDB" id="A0A3N4UT72"/>
<evidence type="ECO:0000313" key="2">
    <source>
        <dbReference type="EMBL" id="RPE70649.1"/>
    </source>
</evidence>
<sequence length="81" mass="8936">MHPTIDLPAQATQPGPTSVTTASDIPKLIAALEGCLHPRAQRLRACLEREPQGAELERVRIEVLGLLTLSFGRREALRRLE</sequence>
<proteinExistence type="predicted"/>
<comment type="caution">
    <text evidence="2">The sequence shown here is derived from an EMBL/GenBank/DDBJ whole genome shotgun (WGS) entry which is preliminary data.</text>
</comment>
<accession>A0A3N4UT72</accession>
<organism evidence="2 3">
    <name type="scientific">Tibeticola sediminis</name>
    <dbReference type="NCBI Taxonomy" id="1917811"/>
    <lineage>
        <taxon>Bacteria</taxon>
        <taxon>Pseudomonadati</taxon>
        <taxon>Pseudomonadota</taxon>
        <taxon>Betaproteobacteria</taxon>
        <taxon>Burkholderiales</taxon>
        <taxon>Comamonadaceae</taxon>
        <taxon>Tibeticola</taxon>
    </lineage>
</organism>
<feature type="region of interest" description="Disordered" evidence="1">
    <location>
        <begin position="1"/>
        <end position="21"/>
    </location>
</feature>
<protein>
    <submittedName>
        <fullName evidence="2">Uncharacterized protein</fullName>
    </submittedName>
</protein>
<dbReference type="EMBL" id="RKQL01000002">
    <property type="protein sequence ID" value="RPE70649.1"/>
    <property type="molecule type" value="Genomic_DNA"/>
</dbReference>
<gene>
    <name evidence="2" type="ORF">EDC62_1133</name>
</gene>
<reference evidence="2 3" key="1">
    <citation type="submission" date="2018-11" db="EMBL/GenBank/DDBJ databases">
        <title>Genomic Encyclopedia of Type Strains, Phase IV (KMG-IV): sequencing the most valuable type-strain genomes for metagenomic binning, comparative biology and taxonomic classification.</title>
        <authorList>
            <person name="Goeker M."/>
        </authorList>
    </citation>
    <scope>NUCLEOTIDE SEQUENCE [LARGE SCALE GENOMIC DNA]</scope>
    <source>
        <strain evidence="2 3">DSM 101684</strain>
    </source>
</reference>
<evidence type="ECO:0000256" key="1">
    <source>
        <dbReference type="SAM" id="MobiDB-lite"/>
    </source>
</evidence>
<evidence type="ECO:0000313" key="3">
    <source>
        <dbReference type="Proteomes" id="UP000272193"/>
    </source>
</evidence>
<name>A0A3N4UT72_9BURK</name>